<proteinExistence type="predicted"/>
<accession>A0A151I7T1</accession>
<dbReference type="EMBL" id="KQ978393">
    <property type="protein sequence ID" value="KYM94259.1"/>
    <property type="molecule type" value="Genomic_DNA"/>
</dbReference>
<evidence type="ECO:0000313" key="2">
    <source>
        <dbReference type="EMBL" id="KYM94259.1"/>
    </source>
</evidence>
<organism evidence="2 3">
    <name type="scientific">Cyphomyrmex costatus</name>
    <dbReference type="NCBI Taxonomy" id="456900"/>
    <lineage>
        <taxon>Eukaryota</taxon>
        <taxon>Metazoa</taxon>
        <taxon>Ecdysozoa</taxon>
        <taxon>Arthropoda</taxon>
        <taxon>Hexapoda</taxon>
        <taxon>Insecta</taxon>
        <taxon>Pterygota</taxon>
        <taxon>Neoptera</taxon>
        <taxon>Endopterygota</taxon>
        <taxon>Hymenoptera</taxon>
        <taxon>Apocrita</taxon>
        <taxon>Aculeata</taxon>
        <taxon>Formicoidea</taxon>
        <taxon>Formicidae</taxon>
        <taxon>Myrmicinae</taxon>
        <taxon>Cyphomyrmex</taxon>
    </lineage>
</organism>
<dbReference type="Proteomes" id="UP000078542">
    <property type="component" value="Unassembled WGS sequence"/>
</dbReference>
<feature type="region of interest" description="Disordered" evidence="1">
    <location>
        <begin position="60"/>
        <end position="116"/>
    </location>
</feature>
<feature type="compositionally biased region" description="Basic and acidic residues" evidence="1">
    <location>
        <begin position="60"/>
        <end position="77"/>
    </location>
</feature>
<name>A0A151I7T1_9HYME</name>
<protein>
    <submittedName>
        <fullName evidence="2">Uncharacterized protein</fullName>
    </submittedName>
</protein>
<evidence type="ECO:0000256" key="1">
    <source>
        <dbReference type="SAM" id="MobiDB-lite"/>
    </source>
</evidence>
<feature type="compositionally biased region" description="Basic and acidic residues" evidence="1">
    <location>
        <begin position="91"/>
        <end position="116"/>
    </location>
</feature>
<evidence type="ECO:0000313" key="3">
    <source>
        <dbReference type="Proteomes" id="UP000078542"/>
    </source>
</evidence>
<reference evidence="2 3" key="1">
    <citation type="submission" date="2016-03" db="EMBL/GenBank/DDBJ databases">
        <title>Cyphomyrmex costatus WGS genome.</title>
        <authorList>
            <person name="Nygaard S."/>
            <person name="Hu H."/>
            <person name="Boomsma J."/>
            <person name="Zhang G."/>
        </authorList>
    </citation>
    <scope>NUCLEOTIDE SEQUENCE [LARGE SCALE GENOMIC DNA]</scope>
    <source>
        <strain evidence="2">MS0001</strain>
        <tissue evidence="2">Whole body</tissue>
    </source>
</reference>
<dbReference type="AlphaFoldDB" id="A0A151I7T1"/>
<keyword evidence="3" id="KW-1185">Reference proteome</keyword>
<gene>
    <name evidence="2" type="ORF">ALC62_15120</name>
</gene>
<sequence length="161" mass="18495">MSLILEPELYTACAKAYTDVPSGSTIYSTLTYERKREPFKTEEEEERCCIKTALDNDREARGCRRERRRSEKAEAKGIKVVVEEGQEEDCERASKREREREREGEGEGEGERDFEKRSRGLRRALLFDSGRAAAENTNGRIMKMTPCDAAATLARRDSFEQ</sequence>